<keyword evidence="2" id="KW-1185">Reference proteome</keyword>
<proteinExistence type="predicted"/>
<dbReference type="Proteomes" id="UP001060215">
    <property type="component" value="Chromosome 1"/>
</dbReference>
<evidence type="ECO:0000313" key="2">
    <source>
        <dbReference type="Proteomes" id="UP001060215"/>
    </source>
</evidence>
<evidence type="ECO:0000313" key="1">
    <source>
        <dbReference type="EMBL" id="KAI8031441.1"/>
    </source>
</evidence>
<reference evidence="1 2" key="1">
    <citation type="journal article" date="2022" name="Plant J.">
        <title>Chromosome-level genome of Camellia lanceoleosa provides a valuable resource for understanding genome evolution and self-incompatibility.</title>
        <authorList>
            <person name="Gong W."/>
            <person name="Xiao S."/>
            <person name="Wang L."/>
            <person name="Liao Z."/>
            <person name="Chang Y."/>
            <person name="Mo W."/>
            <person name="Hu G."/>
            <person name="Li W."/>
            <person name="Zhao G."/>
            <person name="Zhu H."/>
            <person name="Hu X."/>
            <person name="Ji K."/>
            <person name="Xiang X."/>
            <person name="Song Q."/>
            <person name="Yuan D."/>
            <person name="Jin S."/>
            <person name="Zhang L."/>
        </authorList>
    </citation>
    <scope>NUCLEOTIDE SEQUENCE [LARGE SCALE GENOMIC DNA]</scope>
    <source>
        <strain evidence="1">SQ_2022a</strain>
    </source>
</reference>
<protein>
    <submittedName>
        <fullName evidence="1">Malonyl-CoA:anthocyanidin 5-O-glucoside-6''-O-malonyltransferase</fullName>
    </submittedName>
</protein>
<name>A0ACC0J1R6_9ERIC</name>
<organism evidence="1 2">
    <name type="scientific">Camellia lanceoleosa</name>
    <dbReference type="NCBI Taxonomy" id="1840588"/>
    <lineage>
        <taxon>Eukaryota</taxon>
        <taxon>Viridiplantae</taxon>
        <taxon>Streptophyta</taxon>
        <taxon>Embryophyta</taxon>
        <taxon>Tracheophyta</taxon>
        <taxon>Spermatophyta</taxon>
        <taxon>Magnoliopsida</taxon>
        <taxon>eudicotyledons</taxon>
        <taxon>Gunneridae</taxon>
        <taxon>Pentapetalae</taxon>
        <taxon>asterids</taxon>
        <taxon>Ericales</taxon>
        <taxon>Theaceae</taxon>
        <taxon>Camellia</taxon>
    </lineage>
</organism>
<dbReference type="EMBL" id="CM045758">
    <property type="protein sequence ID" value="KAI8031441.1"/>
    <property type="molecule type" value="Genomic_DNA"/>
</dbReference>
<gene>
    <name evidence="1" type="ORF">LOK49_LG01G03666</name>
</gene>
<sequence>MEYTRAKAICEAIEGLKDGAVQEVQLSKMLSIDVSRLFTIGGSPRFELYKTDFGWGRPRKVEMTSIDKSGAFSLSDCRDGNGGLEIGIVLKKHETEDFASLFASGLQVH</sequence>
<comment type="caution">
    <text evidence="1">The sequence shown here is derived from an EMBL/GenBank/DDBJ whole genome shotgun (WGS) entry which is preliminary data.</text>
</comment>
<accession>A0ACC0J1R6</accession>